<evidence type="ECO:0000313" key="6">
    <source>
        <dbReference type="EMBL" id="KAL2502816.1"/>
    </source>
</evidence>
<reference evidence="5" key="1">
    <citation type="submission" date="2024-07" db="EMBL/GenBank/DDBJ databases">
        <title>Two chromosome-level genome assemblies of Korean endemic species Abeliophyllum distichum and Forsythia ovata (Oleaceae).</title>
        <authorList>
            <person name="Mun J.H."/>
        </authorList>
    </citation>
    <scope>NUCLEOTIDE SEQUENCE</scope>
    <source>
        <strain evidence="5">KNKB202402200001</strain>
        <tissue evidence="5">Leaf</tissue>
    </source>
</reference>
<feature type="region of interest" description="Disordered" evidence="1">
    <location>
        <begin position="104"/>
        <end position="142"/>
    </location>
</feature>
<evidence type="ECO:0000313" key="5">
    <source>
        <dbReference type="EMBL" id="KAL2502814.1"/>
    </source>
</evidence>
<evidence type="ECO:0008006" key="8">
    <source>
        <dbReference type="Google" id="ProtNLM"/>
    </source>
</evidence>
<accession>A0ABD1SRN5</accession>
<dbReference type="PANTHER" id="PTHR46836">
    <property type="entry name" value="AFADIN"/>
    <property type="match status" value="1"/>
</dbReference>
<proteinExistence type="predicted"/>
<comment type="caution">
    <text evidence="5">The sequence shown here is derived from an EMBL/GenBank/DDBJ whole genome shotgun (WGS) entry which is preliminary data.</text>
</comment>
<reference evidence="7" key="2">
    <citation type="submission" date="2024-07" db="EMBL/GenBank/DDBJ databases">
        <title>Two chromosome-level genome assemblies of Korean endemic species Abeliophyllum distichum and Forsythia ovata (Oleaceae).</title>
        <authorList>
            <person name="Jang H."/>
        </authorList>
    </citation>
    <scope>NUCLEOTIDE SEQUENCE [LARGE SCALE GENOMIC DNA]</scope>
</reference>
<dbReference type="EMBL" id="JBFOLJ010000010">
    <property type="protein sequence ID" value="KAL2502812.1"/>
    <property type="molecule type" value="Genomic_DNA"/>
</dbReference>
<sequence length="956" mass="108171">MERARHRRSRSAISIEGIQQIEKQKAISKSSSDSRSYIDGTTRKDMFMLELGYSTSSQATGMLMKKLLAEDKSKEVEAKRRSPNVIPRLTSLDWLPSLRHVHRQRSTSSDSYQQKNASMSIQRSGQLSEGRSSRRSSMKQQEFKDVYEDVEASHVTNRHHSSRWSSSSRLTKSEMALVQQKFTDTKCSSTNAKLQGSKQFGDTLEMLDSNTDLLLKILQKPDSLCVKHLHDLQRPPSSLSSHIAVLKPSNSAKYEGNVKAWESERHISRKHDFNCDEKREDGLLLHSHSHHRAHISPKSKIHSEENDEKIILPTRIVVLKPNIRKMHNAGTSPSSPDYSHGFPSNVRKLKDYPIVGGAEKLSRGGKDSSDDMGFLKPVSREARIIARGITKHIRHGCDGRIDLMSSRVRGYAGDESSYDAYENDSGSESDVFKVSSRNSFCSNNCYEYSSSDLLESSSVNRETKKRLSERWKTTHKYQDVEMVAKAGTLGEMLAIPDRETKLETLNARVDLDREHYQLARNNGTAMWDGPSGISSSDGWKDKFIKSSPRSKSLPPSSGSGRIHRSAHCDAIAEDKYLMHGNTVSHCRSKTVKGNLYRKEDFSLKDLKSRSKKPHSCHHAFIGETDSSLEARFEIQMETNLEKEPSEQLPMSDMATEDGTCTSLELSSKSSELPLKRSSSEVENVNTIAHNEGDPSFQEPCKGPPQQGSDPGSSENSLQADNPSPVSVLEVPFTEDVSSVSECFERVNAELQELRMQLQLLKMESQAHVDIPSLISSESDVVEKSHMVFEENYILGAEDWKASYVLNVLINSDFEESDLNMFRTTWYSSECPLSPWLFDDLEKKYNDEMTGLRDERRLLFDRINSALLEVFQQHVDLYPWVMPKIKRADSTCQKQVVRDACKKLLTGLDCEAYGDVPERILDRDMQWLEFKGEIDAIGNEMETLLIDELIAEFLCSF</sequence>
<evidence type="ECO:0000313" key="4">
    <source>
        <dbReference type="EMBL" id="KAL2502812.1"/>
    </source>
</evidence>
<dbReference type="EMBL" id="JBFOLJ010000010">
    <property type="protein sequence ID" value="KAL2502814.1"/>
    <property type="molecule type" value="Genomic_DNA"/>
</dbReference>
<feature type="compositionally biased region" description="Polar residues" evidence="1">
    <location>
        <begin position="705"/>
        <end position="724"/>
    </location>
</feature>
<feature type="region of interest" description="Disordered" evidence="1">
    <location>
        <begin position="640"/>
        <end position="724"/>
    </location>
</feature>
<organism evidence="5 7">
    <name type="scientific">Forsythia ovata</name>
    <dbReference type="NCBI Taxonomy" id="205694"/>
    <lineage>
        <taxon>Eukaryota</taxon>
        <taxon>Viridiplantae</taxon>
        <taxon>Streptophyta</taxon>
        <taxon>Embryophyta</taxon>
        <taxon>Tracheophyta</taxon>
        <taxon>Spermatophyta</taxon>
        <taxon>Magnoliopsida</taxon>
        <taxon>eudicotyledons</taxon>
        <taxon>Gunneridae</taxon>
        <taxon>Pentapetalae</taxon>
        <taxon>asterids</taxon>
        <taxon>lamiids</taxon>
        <taxon>Lamiales</taxon>
        <taxon>Oleaceae</taxon>
        <taxon>Forsythieae</taxon>
        <taxon>Forsythia</taxon>
    </lineage>
</organism>
<feature type="compositionally biased region" description="Polar residues" evidence="1">
    <location>
        <begin position="106"/>
        <end position="130"/>
    </location>
</feature>
<feature type="compositionally biased region" description="Low complexity" evidence="1">
    <location>
        <begin position="662"/>
        <end position="672"/>
    </location>
</feature>
<dbReference type="Proteomes" id="UP001604277">
    <property type="component" value="Unassembled WGS sequence"/>
</dbReference>
<protein>
    <recommendedName>
        <fullName evidence="8">DUF4378 domain-containing protein</fullName>
    </recommendedName>
</protein>
<evidence type="ECO:0000259" key="3">
    <source>
        <dbReference type="Pfam" id="PF14309"/>
    </source>
</evidence>
<gene>
    <name evidence="4" type="ORF">Fot_36660</name>
    <name evidence="5" type="ORF">Fot_36662</name>
    <name evidence="6" type="ORF">Fot_36664</name>
</gene>
<dbReference type="AlphaFoldDB" id="A0ABD1SRN5"/>
<evidence type="ECO:0000256" key="1">
    <source>
        <dbReference type="SAM" id="MobiDB-lite"/>
    </source>
</evidence>
<dbReference type="InterPro" id="IPR022212">
    <property type="entry name" value="DUF3741"/>
</dbReference>
<dbReference type="PANTHER" id="PTHR46836:SF8">
    <property type="entry name" value="AFADIN"/>
    <property type="match status" value="1"/>
</dbReference>
<feature type="region of interest" description="Disordered" evidence="1">
    <location>
        <begin position="538"/>
        <end position="564"/>
    </location>
</feature>
<evidence type="ECO:0000313" key="7">
    <source>
        <dbReference type="Proteomes" id="UP001604277"/>
    </source>
</evidence>
<evidence type="ECO:0000259" key="2">
    <source>
        <dbReference type="Pfam" id="PF12552"/>
    </source>
</evidence>
<dbReference type="InterPro" id="IPR025486">
    <property type="entry name" value="DUF4378"/>
</dbReference>
<feature type="domain" description="DUF4378" evidence="3">
    <location>
        <begin position="802"/>
        <end position="951"/>
    </location>
</feature>
<dbReference type="Pfam" id="PF14309">
    <property type="entry name" value="DUF4378"/>
    <property type="match status" value="1"/>
</dbReference>
<name>A0ABD1SRN5_9LAMI</name>
<feature type="domain" description="DUF3741" evidence="2">
    <location>
        <begin position="179"/>
        <end position="223"/>
    </location>
</feature>
<dbReference type="EMBL" id="JBFOLJ010000010">
    <property type="protein sequence ID" value="KAL2502816.1"/>
    <property type="molecule type" value="Genomic_DNA"/>
</dbReference>
<feature type="compositionally biased region" description="Low complexity" evidence="1">
    <location>
        <begin position="545"/>
        <end position="560"/>
    </location>
</feature>
<keyword evidence="7" id="KW-1185">Reference proteome</keyword>
<dbReference type="Pfam" id="PF12552">
    <property type="entry name" value="DUF3741"/>
    <property type="match status" value="1"/>
</dbReference>